<evidence type="ECO:0008006" key="3">
    <source>
        <dbReference type="Google" id="ProtNLM"/>
    </source>
</evidence>
<organism evidence="1 2">
    <name type="scientific">Pontibacter toksunensis</name>
    <dbReference type="NCBI Taxonomy" id="1332631"/>
    <lineage>
        <taxon>Bacteria</taxon>
        <taxon>Pseudomonadati</taxon>
        <taxon>Bacteroidota</taxon>
        <taxon>Cytophagia</taxon>
        <taxon>Cytophagales</taxon>
        <taxon>Hymenobacteraceae</taxon>
        <taxon>Pontibacter</taxon>
    </lineage>
</organism>
<comment type="caution">
    <text evidence="1">The sequence shown here is derived from an EMBL/GenBank/DDBJ whole genome shotgun (WGS) entry which is preliminary data.</text>
</comment>
<name>A0ABW6C3I7_9BACT</name>
<dbReference type="Proteomes" id="UP001597641">
    <property type="component" value="Unassembled WGS sequence"/>
</dbReference>
<gene>
    <name evidence="1" type="ORF">ACFS7Z_20580</name>
</gene>
<dbReference type="EMBL" id="JBHUOX010000019">
    <property type="protein sequence ID" value="MFD3002778.1"/>
    <property type="molecule type" value="Genomic_DNA"/>
</dbReference>
<accession>A0ABW6C3I7</accession>
<protein>
    <recommendedName>
        <fullName evidence="3">InsA N-terminal domain-containing protein</fullName>
    </recommendedName>
</protein>
<proteinExistence type="predicted"/>
<reference evidence="2" key="1">
    <citation type="journal article" date="2019" name="Int. J. Syst. Evol. Microbiol.">
        <title>The Global Catalogue of Microorganisms (GCM) 10K type strain sequencing project: providing services to taxonomists for standard genome sequencing and annotation.</title>
        <authorList>
            <consortium name="The Broad Institute Genomics Platform"/>
            <consortium name="The Broad Institute Genome Sequencing Center for Infectious Disease"/>
            <person name="Wu L."/>
            <person name="Ma J."/>
        </authorList>
    </citation>
    <scope>NUCLEOTIDE SEQUENCE [LARGE SCALE GENOMIC DNA]</scope>
    <source>
        <strain evidence="2">KCTC 23984</strain>
    </source>
</reference>
<evidence type="ECO:0000313" key="2">
    <source>
        <dbReference type="Proteomes" id="UP001597641"/>
    </source>
</evidence>
<keyword evidence="2" id="KW-1185">Reference proteome</keyword>
<sequence>MTTCSHCHSLKIVKNGKSYYGKQNYKCRYCCRQAVERAPEKLYGGNELLKSLLLERVSLHAMARNL</sequence>
<dbReference type="RefSeq" id="WP_377488830.1">
    <property type="nucleotide sequence ID" value="NZ_JBHUOX010000019.1"/>
</dbReference>
<evidence type="ECO:0000313" key="1">
    <source>
        <dbReference type="EMBL" id="MFD3002778.1"/>
    </source>
</evidence>